<evidence type="ECO:0000256" key="3">
    <source>
        <dbReference type="ARBA" id="ARBA00022729"/>
    </source>
</evidence>
<dbReference type="Pfam" id="PF00497">
    <property type="entry name" value="SBP_bac_3"/>
    <property type="match status" value="1"/>
</dbReference>
<dbReference type="PROSITE" id="PS01039">
    <property type="entry name" value="SBP_BACTERIAL_3"/>
    <property type="match status" value="1"/>
</dbReference>
<accession>A0ABP7DJE6</accession>
<dbReference type="InterPro" id="IPR001638">
    <property type="entry name" value="Solute-binding_3/MltF_N"/>
</dbReference>
<dbReference type="RefSeq" id="WP_344946127.1">
    <property type="nucleotide sequence ID" value="NZ_BAABDC010000003.1"/>
</dbReference>
<organism evidence="7 8">
    <name type="scientific">Terrabacter ginsenosidimutans</name>
    <dbReference type="NCBI Taxonomy" id="490575"/>
    <lineage>
        <taxon>Bacteria</taxon>
        <taxon>Bacillati</taxon>
        <taxon>Actinomycetota</taxon>
        <taxon>Actinomycetes</taxon>
        <taxon>Micrococcales</taxon>
        <taxon>Intrasporangiaceae</taxon>
        <taxon>Terrabacter</taxon>
    </lineage>
</organism>
<feature type="domain" description="Solute-binding protein family 3/N-terminal" evidence="6">
    <location>
        <begin position="65"/>
        <end position="292"/>
    </location>
</feature>
<dbReference type="PROSITE" id="PS51257">
    <property type="entry name" value="PROKAR_LIPOPROTEIN"/>
    <property type="match status" value="1"/>
</dbReference>
<feature type="chain" id="PRO_5047006336" evidence="5">
    <location>
        <begin position="21"/>
        <end position="302"/>
    </location>
</feature>
<evidence type="ECO:0000313" key="8">
    <source>
        <dbReference type="Proteomes" id="UP001501468"/>
    </source>
</evidence>
<evidence type="ECO:0000256" key="4">
    <source>
        <dbReference type="RuleBase" id="RU003744"/>
    </source>
</evidence>
<dbReference type="EMBL" id="BAABDC010000003">
    <property type="protein sequence ID" value="GAA3705664.1"/>
    <property type="molecule type" value="Genomic_DNA"/>
</dbReference>
<proteinExistence type="inferred from homology"/>
<gene>
    <name evidence="7" type="ORF">GCM10022399_23040</name>
</gene>
<dbReference type="InterPro" id="IPR018313">
    <property type="entry name" value="SBP_3_CS"/>
</dbReference>
<dbReference type="PANTHER" id="PTHR35936">
    <property type="entry name" value="MEMBRANE-BOUND LYTIC MUREIN TRANSGLYCOSYLASE F"/>
    <property type="match status" value="1"/>
</dbReference>
<dbReference type="CDD" id="cd01004">
    <property type="entry name" value="PBP2_MidA_like"/>
    <property type="match status" value="1"/>
</dbReference>
<dbReference type="Proteomes" id="UP001501468">
    <property type="component" value="Unassembled WGS sequence"/>
</dbReference>
<evidence type="ECO:0000256" key="1">
    <source>
        <dbReference type="ARBA" id="ARBA00004196"/>
    </source>
</evidence>
<evidence type="ECO:0000256" key="2">
    <source>
        <dbReference type="ARBA" id="ARBA00010333"/>
    </source>
</evidence>
<dbReference type="PANTHER" id="PTHR35936:SF17">
    <property type="entry name" value="ARGININE-BINDING EXTRACELLULAR PROTEIN ARTP"/>
    <property type="match status" value="1"/>
</dbReference>
<feature type="signal peptide" evidence="5">
    <location>
        <begin position="1"/>
        <end position="20"/>
    </location>
</feature>
<name>A0ABP7DJE6_9MICO</name>
<dbReference type="SMART" id="SM00062">
    <property type="entry name" value="PBPb"/>
    <property type="match status" value="1"/>
</dbReference>
<evidence type="ECO:0000256" key="5">
    <source>
        <dbReference type="SAM" id="SignalP"/>
    </source>
</evidence>
<sequence>MRRLSLFTVTGLVAAGLALSACGSNSLSTSPGAGGTPAGSASAAGGGVDQALAAKVPAKLKSAGKIVVGTDPTYAPNEMLASDGKTVEGFDVDVFNAVAAKLGLKTEYVPAGFGTIILGVTSGKYDMGVSSFTINPDRKKQVNMVSYYKAGTQWVVAKGNPEKVNIDDVCGKSVGAQKGTVQADDLAARSKKCTDAGKPAITQVIQTGQDQVTADVASGKTVAMLADSPVGLYAVKQTGTLEALGAIYDSAPYGYVVPKDQTDFANLLVDALKATKADGSYDAALKKYSVEAGGIDNFAVNP</sequence>
<keyword evidence="8" id="KW-1185">Reference proteome</keyword>
<comment type="subcellular location">
    <subcellularLocation>
        <location evidence="1">Cell envelope</location>
    </subcellularLocation>
</comment>
<comment type="similarity">
    <text evidence="2 4">Belongs to the bacterial solute-binding protein 3 family.</text>
</comment>
<evidence type="ECO:0000259" key="6">
    <source>
        <dbReference type="SMART" id="SM00062"/>
    </source>
</evidence>
<dbReference type="Gene3D" id="3.40.190.10">
    <property type="entry name" value="Periplasmic binding protein-like II"/>
    <property type="match status" value="2"/>
</dbReference>
<comment type="caution">
    <text evidence="7">The sequence shown here is derived from an EMBL/GenBank/DDBJ whole genome shotgun (WGS) entry which is preliminary data.</text>
</comment>
<dbReference type="SUPFAM" id="SSF53850">
    <property type="entry name" value="Periplasmic binding protein-like II"/>
    <property type="match status" value="1"/>
</dbReference>
<protein>
    <submittedName>
        <fullName evidence="7">ABC transporter substrate-binding protein</fullName>
    </submittedName>
</protein>
<evidence type="ECO:0000313" key="7">
    <source>
        <dbReference type="EMBL" id="GAA3705664.1"/>
    </source>
</evidence>
<keyword evidence="3 5" id="KW-0732">Signal</keyword>
<reference evidence="8" key="1">
    <citation type="journal article" date="2019" name="Int. J. Syst. Evol. Microbiol.">
        <title>The Global Catalogue of Microorganisms (GCM) 10K type strain sequencing project: providing services to taxonomists for standard genome sequencing and annotation.</title>
        <authorList>
            <consortium name="The Broad Institute Genomics Platform"/>
            <consortium name="The Broad Institute Genome Sequencing Center for Infectious Disease"/>
            <person name="Wu L."/>
            <person name="Ma J."/>
        </authorList>
    </citation>
    <scope>NUCLEOTIDE SEQUENCE [LARGE SCALE GENOMIC DNA]</scope>
    <source>
        <strain evidence="8">JCM 17125</strain>
    </source>
</reference>